<comment type="caution">
    <text evidence="2">The sequence shown here is derived from an EMBL/GenBank/DDBJ whole genome shotgun (WGS) entry which is preliminary data.</text>
</comment>
<dbReference type="GO" id="GO:0006281">
    <property type="term" value="P:DNA repair"/>
    <property type="evidence" value="ECO:0007669"/>
    <property type="project" value="InterPro"/>
</dbReference>
<dbReference type="AlphaFoldDB" id="A0A9D9H2T4"/>
<evidence type="ECO:0000313" key="3">
    <source>
        <dbReference type="Proteomes" id="UP000823611"/>
    </source>
</evidence>
<dbReference type="Gene3D" id="3.30.1330.70">
    <property type="entry name" value="Holliday junction resolvase RusA"/>
    <property type="match status" value="1"/>
</dbReference>
<dbReference type="GO" id="GO:0006310">
    <property type="term" value="P:DNA recombination"/>
    <property type="evidence" value="ECO:0007669"/>
    <property type="project" value="InterPro"/>
</dbReference>
<proteinExistence type="predicted"/>
<organism evidence="2 3">
    <name type="scientific">Candidatus Fimicola merdigallinarum</name>
    <dbReference type="NCBI Taxonomy" id="2840819"/>
    <lineage>
        <taxon>Bacteria</taxon>
        <taxon>Bacillati</taxon>
        <taxon>Bacillota</taxon>
        <taxon>Clostridia</taxon>
        <taxon>Lachnospirales</taxon>
        <taxon>Lachnospiraceae</taxon>
        <taxon>Lachnospiraceae incertae sedis</taxon>
        <taxon>Candidatus Fimicola</taxon>
    </lineage>
</organism>
<reference evidence="2" key="1">
    <citation type="submission" date="2020-10" db="EMBL/GenBank/DDBJ databases">
        <authorList>
            <person name="Gilroy R."/>
        </authorList>
    </citation>
    <scope>NUCLEOTIDE SEQUENCE</scope>
    <source>
        <strain evidence="2">F6-4510</strain>
    </source>
</reference>
<evidence type="ECO:0000256" key="1">
    <source>
        <dbReference type="SAM" id="Phobius"/>
    </source>
</evidence>
<accession>A0A9D9H2T4</accession>
<keyword evidence="1" id="KW-1133">Transmembrane helix</keyword>
<sequence>MSKKEVKDLKRVKPKYPNQVFTTTIPLAVSVNHLYMFIKGKRFMTKKGQEYMKQVWKTVEEDVKSQKYLMEQEGVWLVAELTFYFPDLRRRDCHNMHKLVMDSLEHICFVDDRWVLVRDMHVGLDKENPRIEVKLYPECG</sequence>
<dbReference type="EMBL" id="JADIMX010000065">
    <property type="protein sequence ID" value="MBO8434361.1"/>
    <property type="molecule type" value="Genomic_DNA"/>
</dbReference>
<keyword evidence="1" id="KW-0812">Transmembrane</keyword>
<name>A0A9D9H2T4_9FIRM</name>
<dbReference type="InterPro" id="IPR008822">
    <property type="entry name" value="Endonuclease_RusA-like"/>
</dbReference>
<evidence type="ECO:0000313" key="2">
    <source>
        <dbReference type="EMBL" id="MBO8434361.1"/>
    </source>
</evidence>
<dbReference type="SUPFAM" id="SSF103084">
    <property type="entry name" value="Holliday junction resolvase RusA"/>
    <property type="match status" value="1"/>
</dbReference>
<protein>
    <submittedName>
        <fullName evidence="2">RusA family crossover junction endodeoxyribonuclease</fullName>
    </submittedName>
</protein>
<feature type="transmembrane region" description="Helical" evidence="1">
    <location>
        <begin position="20"/>
        <end position="38"/>
    </location>
</feature>
<dbReference type="InterPro" id="IPR036614">
    <property type="entry name" value="RusA-like_sf"/>
</dbReference>
<reference evidence="2" key="2">
    <citation type="journal article" date="2021" name="PeerJ">
        <title>Extensive microbial diversity within the chicken gut microbiome revealed by metagenomics and culture.</title>
        <authorList>
            <person name="Gilroy R."/>
            <person name="Ravi A."/>
            <person name="Getino M."/>
            <person name="Pursley I."/>
            <person name="Horton D.L."/>
            <person name="Alikhan N.F."/>
            <person name="Baker D."/>
            <person name="Gharbi K."/>
            <person name="Hall N."/>
            <person name="Watson M."/>
            <person name="Adriaenssens E.M."/>
            <person name="Foster-Nyarko E."/>
            <person name="Jarju S."/>
            <person name="Secka A."/>
            <person name="Antonio M."/>
            <person name="Oren A."/>
            <person name="Chaudhuri R.R."/>
            <person name="La Ragione R."/>
            <person name="Hildebrand F."/>
            <person name="Pallen M.J."/>
        </authorList>
    </citation>
    <scope>NUCLEOTIDE SEQUENCE</scope>
    <source>
        <strain evidence="2">F6-4510</strain>
    </source>
</reference>
<keyword evidence="1" id="KW-0472">Membrane</keyword>
<dbReference type="GO" id="GO:0000287">
    <property type="term" value="F:magnesium ion binding"/>
    <property type="evidence" value="ECO:0007669"/>
    <property type="project" value="InterPro"/>
</dbReference>
<dbReference type="Pfam" id="PF05866">
    <property type="entry name" value="RusA"/>
    <property type="match status" value="1"/>
</dbReference>
<gene>
    <name evidence="2" type="ORF">IAC55_03445</name>
</gene>
<dbReference type="Proteomes" id="UP000823611">
    <property type="component" value="Unassembled WGS sequence"/>
</dbReference>